<dbReference type="PROSITE" id="PS00107">
    <property type="entry name" value="PROTEIN_KINASE_ATP"/>
    <property type="match status" value="1"/>
</dbReference>
<keyword evidence="1" id="KW-0245">EGF-like domain</keyword>
<keyword evidence="8" id="KW-0325">Glycoprotein</keyword>
<keyword evidence="6 9" id="KW-0067">ATP-binding</keyword>
<dbReference type="SMART" id="SM00108">
    <property type="entry name" value="B_lectin"/>
    <property type="match status" value="1"/>
</dbReference>
<evidence type="ECO:0000259" key="11">
    <source>
        <dbReference type="PROSITE" id="PS50011"/>
    </source>
</evidence>
<evidence type="ECO:0000256" key="6">
    <source>
        <dbReference type="ARBA" id="ARBA00022840"/>
    </source>
</evidence>
<evidence type="ECO:0000256" key="5">
    <source>
        <dbReference type="ARBA" id="ARBA00022777"/>
    </source>
</evidence>
<dbReference type="InterPro" id="IPR017441">
    <property type="entry name" value="Protein_kinase_ATP_BS"/>
</dbReference>
<keyword evidence="3 10" id="KW-0732">Signal</keyword>
<dbReference type="InterPro" id="IPR051343">
    <property type="entry name" value="G-type_lectin_kinases/EP1-like"/>
</dbReference>
<evidence type="ECO:0000256" key="2">
    <source>
        <dbReference type="ARBA" id="ARBA00022679"/>
    </source>
</evidence>
<keyword evidence="5" id="KW-0418">Kinase</keyword>
<dbReference type="Pfam" id="PF01453">
    <property type="entry name" value="B_lectin"/>
    <property type="match status" value="1"/>
</dbReference>
<gene>
    <name evidence="14" type="primary">LOC107429202</name>
</gene>
<protein>
    <submittedName>
        <fullName evidence="14">G-type lectin S-receptor-like serine/threonine-protein kinase RLK1</fullName>
    </submittedName>
</protein>
<feature type="chain" id="PRO_5046020919" evidence="10">
    <location>
        <begin position="20"/>
        <end position="648"/>
    </location>
</feature>
<dbReference type="Proteomes" id="UP001652623">
    <property type="component" value="Chromosome 12"/>
</dbReference>
<feature type="binding site" evidence="9">
    <location>
        <position position="458"/>
    </location>
    <ligand>
        <name>ATP</name>
        <dbReference type="ChEBI" id="CHEBI:30616"/>
    </ligand>
</feature>
<evidence type="ECO:0000313" key="14">
    <source>
        <dbReference type="RefSeq" id="XP_060669139.1"/>
    </source>
</evidence>
<evidence type="ECO:0000256" key="8">
    <source>
        <dbReference type="ARBA" id="ARBA00023180"/>
    </source>
</evidence>
<dbReference type="InterPro" id="IPR036426">
    <property type="entry name" value="Bulb-type_lectin_dom_sf"/>
</dbReference>
<dbReference type="Gene3D" id="3.30.200.20">
    <property type="entry name" value="Phosphorylase Kinase, domain 1"/>
    <property type="match status" value="1"/>
</dbReference>
<feature type="signal peptide" evidence="10">
    <location>
        <begin position="1"/>
        <end position="19"/>
    </location>
</feature>
<evidence type="ECO:0000256" key="10">
    <source>
        <dbReference type="SAM" id="SignalP"/>
    </source>
</evidence>
<dbReference type="Gene3D" id="2.90.10.10">
    <property type="entry name" value="Bulb-type lectin domain"/>
    <property type="match status" value="1"/>
</dbReference>
<keyword evidence="4 9" id="KW-0547">Nucleotide-binding</keyword>
<dbReference type="SMART" id="SM00220">
    <property type="entry name" value="S_TKc"/>
    <property type="match status" value="1"/>
</dbReference>
<reference evidence="14" key="1">
    <citation type="submission" date="2025-08" db="UniProtKB">
        <authorList>
            <consortium name="RefSeq"/>
        </authorList>
    </citation>
    <scope>IDENTIFICATION</scope>
    <source>
        <tissue evidence="14">Seedling</tissue>
    </source>
</reference>
<dbReference type="SUPFAM" id="SSF51110">
    <property type="entry name" value="alpha-D-mannose-specific plant lectins"/>
    <property type="match status" value="1"/>
</dbReference>
<dbReference type="PROSITE" id="PS00108">
    <property type="entry name" value="PROTEIN_KINASE_ST"/>
    <property type="match status" value="1"/>
</dbReference>
<name>A0ABM3ZXD2_ZIZJJ</name>
<dbReference type="PANTHER" id="PTHR47976:SF15">
    <property type="entry name" value="G-TYPE LECTIN S-RECEPTOR-LIKE SERINE_THREONINE-PROTEIN KINASE RLK1"/>
    <property type="match status" value="1"/>
</dbReference>
<dbReference type="RefSeq" id="XP_060669139.1">
    <property type="nucleotide sequence ID" value="XM_060813156.1"/>
</dbReference>
<dbReference type="InterPro" id="IPR011009">
    <property type="entry name" value="Kinase-like_dom_sf"/>
</dbReference>
<evidence type="ECO:0000313" key="13">
    <source>
        <dbReference type="Proteomes" id="UP001652623"/>
    </source>
</evidence>
<feature type="domain" description="Bulb-type lectin" evidence="12">
    <location>
        <begin position="16"/>
        <end position="142"/>
    </location>
</feature>
<organism evidence="13 14">
    <name type="scientific">Ziziphus jujuba</name>
    <name type="common">Chinese jujube</name>
    <name type="synonym">Ziziphus sativa</name>
    <dbReference type="NCBI Taxonomy" id="326968"/>
    <lineage>
        <taxon>Eukaryota</taxon>
        <taxon>Viridiplantae</taxon>
        <taxon>Streptophyta</taxon>
        <taxon>Embryophyta</taxon>
        <taxon>Tracheophyta</taxon>
        <taxon>Spermatophyta</taxon>
        <taxon>Magnoliopsida</taxon>
        <taxon>eudicotyledons</taxon>
        <taxon>Gunneridae</taxon>
        <taxon>Pentapetalae</taxon>
        <taxon>rosids</taxon>
        <taxon>fabids</taxon>
        <taxon>Rosales</taxon>
        <taxon>Rhamnaceae</taxon>
        <taxon>Paliureae</taxon>
        <taxon>Ziziphus</taxon>
    </lineage>
</organism>
<keyword evidence="2" id="KW-0808">Transferase</keyword>
<evidence type="ECO:0000256" key="3">
    <source>
        <dbReference type="ARBA" id="ARBA00022729"/>
    </source>
</evidence>
<evidence type="ECO:0000256" key="4">
    <source>
        <dbReference type="ARBA" id="ARBA00022741"/>
    </source>
</evidence>
<dbReference type="PANTHER" id="PTHR47976">
    <property type="entry name" value="G-TYPE LECTIN S-RECEPTOR-LIKE SERINE/THREONINE-PROTEIN KINASE SD2-5"/>
    <property type="match status" value="1"/>
</dbReference>
<accession>A0ABM3ZXD2</accession>
<sequence length="648" mass="73116">MASVFLLLLLHLPLFLVVARPKGKITVGSSLTAGSGTDSLWLSPSEDFAFGFHPLQNDSFMLAIWYYKLSGQFTTVWYANGGNPASKLDLTSENGLVLKYGAQQLWRSGKTRPAEVAYAVMNDRGNFILLDVSSKSVWQSFNHPTDTLLPSQIMELGGFLSARTSNNEFSPRRYQFRFDLDGLYVLRRDESKIFIRKLEDPVSNPLGYHIRVSLNFDGALTINSHSKDPSAANEIWRTITSIPHNVCSAVNGEMGGGWPRTKFHTGLYSSSGQIHQNHFMQEILNVNFPFSDCEVLRSISRESCKNACLHDCLCAAVIFDPGTMRCWEKRLPLSNGKFEFNAIAYLKTANIPHKDQSIVVFLPSSVLSGHSLLVNSVFMSARFVGFFLYLKRKVPKVEVCPNESRLKVEVSPNESRLQQFTYEELTEATNGFKVELGRGSSGIVYRGETRSTGLIAVKMLDRVFEDNNTIFKREVNIIGQTNHKNVVRLVGYCDEEQHRLLVYEFLEKGTLARSLLGEVKPSWTQRKKTAFGIARGLNYLHKECRKRIIHCDIKPENILLDENEDARISDFGLANLLSPNQINTKPKIRGTEGYVAPDWFRAGPVSVKVDVYSFGVVLLEIICCRRNKDLETDGKFFIEWVYDCCSKG</sequence>
<dbReference type="PROSITE" id="PS50927">
    <property type="entry name" value="BULB_LECTIN"/>
    <property type="match status" value="1"/>
</dbReference>
<dbReference type="GeneID" id="107429202"/>
<keyword evidence="13" id="KW-1185">Reference proteome</keyword>
<proteinExistence type="predicted"/>
<dbReference type="SUPFAM" id="SSF56112">
    <property type="entry name" value="Protein kinase-like (PK-like)"/>
    <property type="match status" value="1"/>
</dbReference>
<keyword evidence="7" id="KW-1015">Disulfide bond</keyword>
<dbReference type="Pfam" id="PF00069">
    <property type="entry name" value="Pkinase"/>
    <property type="match status" value="1"/>
</dbReference>
<evidence type="ECO:0000256" key="7">
    <source>
        <dbReference type="ARBA" id="ARBA00023157"/>
    </source>
</evidence>
<dbReference type="InterPro" id="IPR001480">
    <property type="entry name" value="Bulb-type_lectin_dom"/>
</dbReference>
<evidence type="ECO:0000259" key="12">
    <source>
        <dbReference type="PROSITE" id="PS50927"/>
    </source>
</evidence>
<dbReference type="InterPro" id="IPR008271">
    <property type="entry name" value="Ser/Thr_kinase_AS"/>
</dbReference>
<feature type="domain" description="Protein kinase" evidence="11">
    <location>
        <begin position="430"/>
        <end position="648"/>
    </location>
</feature>
<dbReference type="PROSITE" id="PS50011">
    <property type="entry name" value="PROTEIN_KINASE_DOM"/>
    <property type="match status" value="1"/>
</dbReference>
<evidence type="ECO:0000256" key="9">
    <source>
        <dbReference type="PROSITE-ProRule" id="PRU10141"/>
    </source>
</evidence>
<dbReference type="InterPro" id="IPR000719">
    <property type="entry name" value="Prot_kinase_dom"/>
</dbReference>
<dbReference type="Gene3D" id="1.10.510.10">
    <property type="entry name" value="Transferase(Phosphotransferase) domain 1"/>
    <property type="match status" value="1"/>
</dbReference>
<evidence type="ECO:0000256" key="1">
    <source>
        <dbReference type="ARBA" id="ARBA00022536"/>
    </source>
</evidence>